<evidence type="ECO:0000313" key="1">
    <source>
        <dbReference type="EMBL" id="KAG0151554.1"/>
    </source>
</evidence>
<evidence type="ECO:0000313" key="2">
    <source>
        <dbReference type="Proteomes" id="UP000886653"/>
    </source>
</evidence>
<protein>
    <submittedName>
        <fullName evidence="1">Uncharacterized protein</fullName>
    </submittedName>
</protein>
<comment type="caution">
    <text evidence="1">The sequence shown here is derived from an EMBL/GenBank/DDBJ whole genome shotgun (WGS) entry which is preliminary data.</text>
</comment>
<gene>
    <name evidence="1" type="ORF">CROQUDRAFT_504104</name>
</gene>
<reference evidence="1" key="1">
    <citation type="submission" date="2013-11" db="EMBL/GenBank/DDBJ databases">
        <title>Genome sequence of the fusiform rust pathogen reveals effectors for host alternation and coevolution with pine.</title>
        <authorList>
            <consortium name="DOE Joint Genome Institute"/>
            <person name="Smith K."/>
            <person name="Pendleton A."/>
            <person name="Kubisiak T."/>
            <person name="Anderson C."/>
            <person name="Salamov A."/>
            <person name="Aerts A."/>
            <person name="Riley R."/>
            <person name="Clum A."/>
            <person name="Lindquist E."/>
            <person name="Ence D."/>
            <person name="Campbell M."/>
            <person name="Kronenberg Z."/>
            <person name="Feau N."/>
            <person name="Dhillon B."/>
            <person name="Hamelin R."/>
            <person name="Burleigh J."/>
            <person name="Smith J."/>
            <person name="Yandell M."/>
            <person name="Nelson C."/>
            <person name="Grigoriev I."/>
            <person name="Davis J."/>
        </authorList>
    </citation>
    <scope>NUCLEOTIDE SEQUENCE</scope>
    <source>
        <strain evidence="1">G11</strain>
    </source>
</reference>
<dbReference type="Proteomes" id="UP000886653">
    <property type="component" value="Unassembled WGS sequence"/>
</dbReference>
<sequence>MSWAPHTTTYACYKQAYRMPITLLEAVTSHLFVSAFIWQIHYEFRLNFHSLLGPHTLSPTHSTHSKPFLHQLFSTQTHPHPYRPLLVILPTTLSTLQSMSFEEAIRIYSLETPTFILTVHSISHKTHPFTSDDPMTRPSLIATPLQIKVTISSCSELPAFRKYIW</sequence>
<name>A0A9P6TGZ8_9BASI</name>
<accession>A0A9P6TGZ8</accession>
<keyword evidence="2" id="KW-1185">Reference proteome</keyword>
<dbReference type="OrthoDB" id="2096344at2759"/>
<proteinExistence type="predicted"/>
<dbReference type="EMBL" id="MU167212">
    <property type="protein sequence ID" value="KAG0151554.1"/>
    <property type="molecule type" value="Genomic_DNA"/>
</dbReference>
<dbReference type="AlphaFoldDB" id="A0A9P6TGZ8"/>
<organism evidence="1 2">
    <name type="scientific">Cronartium quercuum f. sp. fusiforme G11</name>
    <dbReference type="NCBI Taxonomy" id="708437"/>
    <lineage>
        <taxon>Eukaryota</taxon>
        <taxon>Fungi</taxon>
        <taxon>Dikarya</taxon>
        <taxon>Basidiomycota</taxon>
        <taxon>Pucciniomycotina</taxon>
        <taxon>Pucciniomycetes</taxon>
        <taxon>Pucciniales</taxon>
        <taxon>Coleosporiaceae</taxon>
        <taxon>Cronartium</taxon>
    </lineage>
</organism>